<evidence type="ECO:0000256" key="1">
    <source>
        <dbReference type="SAM" id="Phobius"/>
    </source>
</evidence>
<protein>
    <submittedName>
        <fullName evidence="2">Uncharacterized protein</fullName>
    </submittedName>
</protein>
<feature type="non-terminal residue" evidence="2">
    <location>
        <position position="1"/>
    </location>
</feature>
<dbReference type="EMBL" id="BDIP01008441">
    <property type="protein sequence ID" value="GIQ91844.1"/>
    <property type="molecule type" value="Genomic_DNA"/>
</dbReference>
<organism evidence="2 3">
    <name type="scientific">Kipferlia bialata</name>
    <dbReference type="NCBI Taxonomy" id="797122"/>
    <lineage>
        <taxon>Eukaryota</taxon>
        <taxon>Metamonada</taxon>
        <taxon>Carpediemonas-like organisms</taxon>
        <taxon>Kipferlia</taxon>
    </lineage>
</organism>
<reference evidence="2 3" key="1">
    <citation type="journal article" date="2018" name="PLoS ONE">
        <title>The draft genome of Kipferlia bialata reveals reductive genome evolution in fornicate parasites.</title>
        <authorList>
            <person name="Tanifuji G."/>
            <person name="Takabayashi S."/>
            <person name="Kume K."/>
            <person name="Takagi M."/>
            <person name="Nakayama T."/>
            <person name="Kamikawa R."/>
            <person name="Inagaki Y."/>
            <person name="Hashimoto T."/>
        </authorList>
    </citation>
    <scope>NUCLEOTIDE SEQUENCE [LARGE SCALE GENOMIC DNA]</scope>
    <source>
        <strain evidence="2">NY0173</strain>
    </source>
</reference>
<feature type="transmembrane region" description="Helical" evidence="1">
    <location>
        <begin position="15"/>
        <end position="37"/>
    </location>
</feature>
<proteinExistence type="predicted"/>
<dbReference type="Proteomes" id="UP000265618">
    <property type="component" value="Unassembled WGS sequence"/>
</dbReference>
<accession>A0A9K3GQ44</accession>
<evidence type="ECO:0000313" key="2">
    <source>
        <dbReference type="EMBL" id="GIQ91844.1"/>
    </source>
</evidence>
<name>A0A9K3GQ44_9EUKA</name>
<gene>
    <name evidence="2" type="ORF">KIPB_015277</name>
</gene>
<dbReference type="AlphaFoldDB" id="A0A9K3GQ44"/>
<feature type="non-terminal residue" evidence="2">
    <location>
        <position position="69"/>
    </location>
</feature>
<comment type="caution">
    <text evidence="2">The sequence shown here is derived from an EMBL/GenBank/DDBJ whole genome shotgun (WGS) entry which is preliminary data.</text>
</comment>
<keyword evidence="1" id="KW-0472">Membrane</keyword>
<keyword evidence="1" id="KW-1133">Transmembrane helix</keyword>
<sequence length="69" mass="7839">KEIRETQTFHSECRLVWAVLIFNGAMVVILSCINPMVLSYGIPKTLHGLFSLEHCYALFQSYIAKRGGH</sequence>
<keyword evidence="3" id="KW-1185">Reference proteome</keyword>
<keyword evidence="1" id="KW-0812">Transmembrane</keyword>
<evidence type="ECO:0000313" key="3">
    <source>
        <dbReference type="Proteomes" id="UP000265618"/>
    </source>
</evidence>